<dbReference type="Proteomes" id="UP000324797">
    <property type="component" value="Unassembled WGS sequence"/>
</dbReference>
<accession>A0A5S4YVC5</accession>
<evidence type="ECO:0000256" key="1">
    <source>
        <dbReference type="SAM" id="SignalP"/>
    </source>
</evidence>
<evidence type="ECO:0000313" key="2">
    <source>
        <dbReference type="EMBL" id="TYO64289.1"/>
    </source>
</evidence>
<sequence>MKKAQMLAIFCALAFPTTAFAKTARTKAAPTHDVWKIRPSDIRKTGFVLRQDLFDRNNPNNLQSDWPAPPAQAGQF</sequence>
<name>A0A5S4YVC5_9BRAD</name>
<dbReference type="RefSeq" id="WP_148741700.1">
    <property type="nucleotide sequence ID" value="NZ_VSTH01000078.1"/>
</dbReference>
<reference evidence="2 3" key="1">
    <citation type="submission" date="2019-08" db="EMBL/GenBank/DDBJ databases">
        <title>Bradyrhizobium hipponensis sp. nov., a rhizobium isolated from a Lupinus angustifolius root nodule in Tunisia.</title>
        <authorList>
            <person name="Off K."/>
            <person name="Rejili M."/>
            <person name="Mars M."/>
            <person name="Brachmann A."/>
            <person name="Marin M."/>
        </authorList>
    </citation>
    <scope>NUCLEOTIDE SEQUENCE [LARGE SCALE GENOMIC DNA]</scope>
    <source>
        <strain evidence="3">aSej3</strain>
    </source>
</reference>
<feature type="signal peptide" evidence="1">
    <location>
        <begin position="1"/>
        <end position="21"/>
    </location>
</feature>
<keyword evidence="3" id="KW-1185">Reference proteome</keyword>
<protein>
    <submittedName>
        <fullName evidence="2">Uncharacterized protein</fullName>
    </submittedName>
</protein>
<feature type="chain" id="PRO_5024365008" evidence="1">
    <location>
        <begin position="22"/>
        <end position="76"/>
    </location>
</feature>
<proteinExistence type="predicted"/>
<evidence type="ECO:0000313" key="3">
    <source>
        <dbReference type="Proteomes" id="UP000324797"/>
    </source>
</evidence>
<keyword evidence="1" id="KW-0732">Signal</keyword>
<organism evidence="2 3">
    <name type="scientific">Bradyrhizobium hipponense</name>
    <dbReference type="NCBI Taxonomy" id="2605638"/>
    <lineage>
        <taxon>Bacteria</taxon>
        <taxon>Pseudomonadati</taxon>
        <taxon>Pseudomonadota</taxon>
        <taxon>Alphaproteobacteria</taxon>
        <taxon>Hyphomicrobiales</taxon>
        <taxon>Nitrobacteraceae</taxon>
        <taxon>Bradyrhizobium</taxon>
    </lineage>
</organism>
<comment type="caution">
    <text evidence="2">The sequence shown here is derived from an EMBL/GenBank/DDBJ whole genome shotgun (WGS) entry which is preliminary data.</text>
</comment>
<dbReference type="EMBL" id="VSTH01000078">
    <property type="protein sequence ID" value="TYO64289.1"/>
    <property type="molecule type" value="Genomic_DNA"/>
</dbReference>
<gene>
    <name evidence="2" type="ORF">FXV83_23305</name>
</gene>
<dbReference type="AlphaFoldDB" id="A0A5S4YVC5"/>